<name>A0A1M6LPL8_REIAG</name>
<reference evidence="4" key="1">
    <citation type="submission" date="2016-11" db="EMBL/GenBank/DDBJ databases">
        <authorList>
            <person name="Varghese N."/>
            <person name="Submissions S."/>
        </authorList>
    </citation>
    <scope>NUCLEOTIDE SEQUENCE [LARGE SCALE GENOMIC DNA]</scope>
    <source>
        <strain evidence="4">DSM 26134</strain>
    </source>
</reference>
<dbReference type="InterPro" id="IPR025665">
    <property type="entry name" value="Beta-barrel_OMP_2"/>
</dbReference>
<organism evidence="3 4">
    <name type="scientific">Reichenbachiella agariperforans</name>
    <dbReference type="NCBI Taxonomy" id="156994"/>
    <lineage>
        <taxon>Bacteria</taxon>
        <taxon>Pseudomonadati</taxon>
        <taxon>Bacteroidota</taxon>
        <taxon>Cytophagia</taxon>
        <taxon>Cytophagales</taxon>
        <taxon>Reichenbachiellaceae</taxon>
        <taxon>Reichenbachiella</taxon>
    </lineage>
</organism>
<sequence>MKRLFFLLSCLLMIQTVSHGQVLISLLLGDKLNSDKLEFGLTTGVTLSQMDGVAHDANLPTFNLGFYFDIKMKNAWSFAPSCLMLAKMGGKGLASYPVGDPDMDAVLSKGSVNRQLAYIQLPLMLRYRLKNRIYFNAGPQVGLLRSAIDEFKVSSSQYEGTIDYDIASGFKKLDAGATTGIGFSLREEKSMNFGLNYYYGLVDIQSGGDDSGYYNRAWYFYLTIPIGVSKGKK</sequence>
<feature type="domain" description="Outer membrane protein beta-barrel" evidence="2">
    <location>
        <begin position="36"/>
        <end position="204"/>
    </location>
</feature>
<evidence type="ECO:0000256" key="1">
    <source>
        <dbReference type="SAM" id="SignalP"/>
    </source>
</evidence>
<dbReference type="Pfam" id="PF13568">
    <property type="entry name" value="OMP_b-brl_2"/>
    <property type="match status" value="1"/>
</dbReference>
<dbReference type="AlphaFoldDB" id="A0A1M6LPL8"/>
<accession>A0A1M6LPL8</accession>
<keyword evidence="4" id="KW-1185">Reference proteome</keyword>
<dbReference type="EMBL" id="FRAA01000001">
    <property type="protein sequence ID" value="SHJ73144.1"/>
    <property type="molecule type" value="Genomic_DNA"/>
</dbReference>
<evidence type="ECO:0000313" key="4">
    <source>
        <dbReference type="Proteomes" id="UP000184474"/>
    </source>
</evidence>
<evidence type="ECO:0000313" key="3">
    <source>
        <dbReference type="EMBL" id="SHJ73144.1"/>
    </source>
</evidence>
<dbReference type="RefSeq" id="WP_084190355.1">
    <property type="nucleotide sequence ID" value="NZ_FRAA01000001.1"/>
</dbReference>
<dbReference type="STRING" id="156994.SAMN04488028_1011048"/>
<dbReference type="Proteomes" id="UP000184474">
    <property type="component" value="Unassembled WGS sequence"/>
</dbReference>
<evidence type="ECO:0000259" key="2">
    <source>
        <dbReference type="Pfam" id="PF13568"/>
    </source>
</evidence>
<keyword evidence="1" id="KW-0732">Signal</keyword>
<feature type="signal peptide" evidence="1">
    <location>
        <begin position="1"/>
        <end position="20"/>
    </location>
</feature>
<feature type="chain" id="PRO_5012296819" evidence="1">
    <location>
        <begin position="21"/>
        <end position="233"/>
    </location>
</feature>
<protein>
    <submittedName>
        <fullName evidence="3">Outer membrane protein beta-barrel domain-containing protein</fullName>
    </submittedName>
</protein>
<proteinExistence type="predicted"/>
<gene>
    <name evidence="3" type="ORF">SAMN04488028_1011048</name>
</gene>